<dbReference type="Proteomes" id="UP000789702">
    <property type="component" value="Unassembled WGS sequence"/>
</dbReference>
<keyword evidence="2" id="KW-1185">Reference proteome</keyword>
<reference evidence="1" key="1">
    <citation type="submission" date="2021-06" db="EMBL/GenBank/DDBJ databases">
        <authorList>
            <person name="Kallberg Y."/>
            <person name="Tangrot J."/>
            <person name="Rosling A."/>
        </authorList>
    </citation>
    <scope>NUCLEOTIDE SEQUENCE</scope>
    <source>
        <strain evidence="1">IL203A</strain>
    </source>
</reference>
<proteinExistence type="predicted"/>
<evidence type="ECO:0000313" key="1">
    <source>
        <dbReference type="EMBL" id="CAG8726312.1"/>
    </source>
</evidence>
<name>A0ACA9PXT9_9GLOM</name>
<protein>
    <submittedName>
        <fullName evidence="1">10517_t:CDS:1</fullName>
    </submittedName>
</protein>
<organism evidence="1 2">
    <name type="scientific">Dentiscutata heterogama</name>
    <dbReference type="NCBI Taxonomy" id="1316150"/>
    <lineage>
        <taxon>Eukaryota</taxon>
        <taxon>Fungi</taxon>
        <taxon>Fungi incertae sedis</taxon>
        <taxon>Mucoromycota</taxon>
        <taxon>Glomeromycotina</taxon>
        <taxon>Glomeromycetes</taxon>
        <taxon>Diversisporales</taxon>
        <taxon>Gigasporaceae</taxon>
        <taxon>Dentiscutata</taxon>
    </lineage>
</organism>
<sequence length="85" mass="9678">DLYNILQQDINNAYVVDLEFLSSIKSKVKGIYSALSYVMPEVLSHKLLFIQISNIYFIIEISVGQRPFDNIPFDEGLDTSICLGF</sequence>
<evidence type="ECO:0000313" key="2">
    <source>
        <dbReference type="Proteomes" id="UP000789702"/>
    </source>
</evidence>
<comment type="caution">
    <text evidence="1">The sequence shown here is derived from an EMBL/GenBank/DDBJ whole genome shotgun (WGS) entry which is preliminary data.</text>
</comment>
<feature type="non-terminal residue" evidence="1">
    <location>
        <position position="1"/>
    </location>
</feature>
<accession>A0ACA9PXT9</accession>
<gene>
    <name evidence="1" type="ORF">DHETER_LOCUS13156</name>
</gene>
<dbReference type="EMBL" id="CAJVPU010034818">
    <property type="protein sequence ID" value="CAG8726312.1"/>
    <property type="molecule type" value="Genomic_DNA"/>
</dbReference>